<dbReference type="InterPro" id="IPR007343">
    <property type="entry name" value="Uncharacterised_pept_Zn_put"/>
</dbReference>
<keyword evidence="8" id="KW-1185">Reference proteome</keyword>
<keyword evidence="2 6" id="KW-0812">Transmembrane</keyword>
<evidence type="ECO:0000256" key="6">
    <source>
        <dbReference type="SAM" id="Phobius"/>
    </source>
</evidence>
<evidence type="ECO:0000256" key="5">
    <source>
        <dbReference type="SAM" id="MobiDB-lite"/>
    </source>
</evidence>
<dbReference type="AlphaFoldDB" id="A0A7G1KCD2"/>
<evidence type="ECO:0000313" key="7">
    <source>
        <dbReference type="EMBL" id="BCK52491.1"/>
    </source>
</evidence>
<dbReference type="KEGG" id="nwl:NWFMUON74_02630"/>
<evidence type="ECO:0000256" key="3">
    <source>
        <dbReference type="ARBA" id="ARBA00022989"/>
    </source>
</evidence>
<evidence type="ECO:0000256" key="2">
    <source>
        <dbReference type="ARBA" id="ARBA00022692"/>
    </source>
</evidence>
<sequence length="365" mass="38429">MPPAHRPVPPPYGPPPGYPPPRYAPPPGYGPPGYPPPGYPPPGYGAPPPISGYRPPLPPPPPYGPPGRPPQRKRGGGWGVFLIVLILIVTSGLVRAAIRTGVHVAHSGDQPSYTYAPTTGKNASGTTGIAATDANPLLAEPGSPLSPARCGYAPWSTQVDAARKFFESAAGCLEQAWRPVLSAANLSFTPPKLSVTATTAGISTPCTGSSSNFAAFYCGANQTIYMPISQLQTAMFKDHWEIYLSVFAHEYGHHVQAQSGILSEANKQRRAAGTSSARGLELSRRVELQANCFDGMFLAATAGGGSLTSTQTGNTREDAYGRGDAAGDMRDHGSAQHMGDWWTTGFEQNRTSQCNTFKAPASQVS</sequence>
<feature type="region of interest" description="Disordered" evidence="5">
    <location>
        <begin position="1"/>
        <end position="72"/>
    </location>
</feature>
<keyword evidence="4 6" id="KW-0472">Membrane</keyword>
<evidence type="ECO:0000256" key="4">
    <source>
        <dbReference type="ARBA" id="ARBA00023136"/>
    </source>
</evidence>
<feature type="transmembrane region" description="Helical" evidence="6">
    <location>
        <begin position="78"/>
        <end position="98"/>
    </location>
</feature>
<accession>A0A7G1KCD2</accession>
<dbReference type="Pfam" id="PF04228">
    <property type="entry name" value="Zn_peptidase"/>
    <property type="match status" value="1"/>
</dbReference>
<gene>
    <name evidence="7" type="ORF">NWFMUON74_02630</name>
</gene>
<feature type="compositionally biased region" description="Pro residues" evidence="5">
    <location>
        <begin position="1"/>
        <end position="69"/>
    </location>
</feature>
<dbReference type="GO" id="GO:0016020">
    <property type="term" value="C:membrane"/>
    <property type="evidence" value="ECO:0007669"/>
    <property type="project" value="UniProtKB-SubCell"/>
</dbReference>
<reference evidence="7 8" key="1">
    <citation type="submission" date="2020-08" db="EMBL/GenBank/DDBJ databases">
        <title>Genome Sequencing of Nocardia wallacei strain FMUON74 and assembly.</title>
        <authorList>
            <person name="Toyokawa M."/>
            <person name="Uesaka K."/>
        </authorList>
    </citation>
    <scope>NUCLEOTIDE SEQUENCE [LARGE SCALE GENOMIC DNA]</scope>
    <source>
        <strain evidence="7 8">FMUON74</strain>
    </source>
</reference>
<organism evidence="7 8">
    <name type="scientific">Nocardia wallacei</name>
    <dbReference type="NCBI Taxonomy" id="480035"/>
    <lineage>
        <taxon>Bacteria</taxon>
        <taxon>Bacillati</taxon>
        <taxon>Actinomycetota</taxon>
        <taxon>Actinomycetes</taxon>
        <taxon>Mycobacteriales</taxon>
        <taxon>Nocardiaceae</taxon>
        <taxon>Nocardia</taxon>
    </lineage>
</organism>
<dbReference type="Proteomes" id="UP000516173">
    <property type="component" value="Chromosome"/>
</dbReference>
<proteinExistence type="predicted"/>
<dbReference type="PANTHER" id="PTHR30168:SF0">
    <property type="entry name" value="INNER MEMBRANE PROTEIN"/>
    <property type="match status" value="1"/>
</dbReference>
<name>A0A7G1KCD2_9NOCA</name>
<dbReference type="PANTHER" id="PTHR30168">
    <property type="entry name" value="PUTATIVE MEMBRANE PROTEIN YPFJ"/>
    <property type="match status" value="1"/>
</dbReference>
<keyword evidence="3 6" id="KW-1133">Transmembrane helix</keyword>
<dbReference type="EMBL" id="AP023396">
    <property type="protein sequence ID" value="BCK52491.1"/>
    <property type="molecule type" value="Genomic_DNA"/>
</dbReference>
<protein>
    <submittedName>
        <fullName evidence="7">Peptidase</fullName>
    </submittedName>
</protein>
<evidence type="ECO:0000256" key="1">
    <source>
        <dbReference type="ARBA" id="ARBA00004167"/>
    </source>
</evidence>
<evidence type="ECO:0000313" key="8">
    <source>
        <dbReference type="Proteomes" id="UP000516173"/>
    </source>
</evidence>
<comment type="subcellular location">
    <subcellularLocation>
        <location evidence="1">Membrane</location>
        <topology evidence="1">Single-pass membrane protein</topology>
    </subcellularLocation>
</comment>